<evidence type="ECO:0000256" key="1">
    <source>
        <dbReference type="SAM" id="MobiDB-lite"/>
    </source>
</evidence>
<feature type="compositionally biased region" description="Low complexity" evidence="1">
    <location>
        <begin position="78"/>
        <end position="100"/>
    </location>
</feature>
<name>A0A8H3J173_9LECA</name>
<feature type="compositionally biased region" description="Low complexity" evidence="1">
    <location>
        <begin position="60"/>
        <end position="69"/>
    </location>
</feature>
<evidence type="ECO:0000313" key="3">
    <source>
        <dbReference type="Proteomes" id="UP000664534"/>
    </source>
</evidence>
<comment type="caution">
    <text evidence="2">The sequence shown here is derived from an EMBL/GenBank/DDBJ whole genome shotgun (WGS) entry which is preliminary data.</text>
</comment>
<gene>
    <name evidence="2" type="ORF">IMSHALPRED_001099</name>
</gene>
<reference evidence="2" key="1">
    <citation type="submission" date="2021-03" db="EMBL/GenBank/DDBJ databases">
        <authorList>
            <person name="Tagirdzhanova G."/>
        </authorList>
    </citation>
    <scope>NUCLEOTIDE SEQUENCE</scope>
</reference>
<evidence type="ECO:0000313" key="2">
    <source>
        <dbReference type="EMBL" id="CAF9938830.1"/>
    </source>
</evidence>
<feature type="compositionally biased region" description="Low complexity" evidence="1">
    <location>
        <begin position="140"/>
        <end position="149"/>
    </location>
</feature>
<accession>A0A8H3J173</accession>
<organism evidence="2 3">
    <name type="scientific">Imshaugia aleurites</name>
    <dbReference type="NCBI Taxonomy" id="172621"/>
    <lineage>
        <taxon>Eukaryota</taxon>
        <taxon>Fungi</taxon>
        <taxon>Dikarya</taxon>
        <taxon>Ascomycota</taxon>
        <taxon>Pezizomycotina</taxon>
        <taxon>Lecanoromycetes</taxon>
        <taxon>OSLEUM clade</taxon>
        <taxon>Lecanoromycetidae</taxon>
        <taxon>Lecanorales</taxon>
        <taxon>Lecanorineae</taxon>
        <taxon>Parmeliaceae</taxon>
        <taxon>Imshaugia</taxon>
    </lineage>
</organism>
<feature type="region of interest" description="Disordered" evidence="1">
    <location>
        <begin position="52"/>
        <end position="100"/>
    </location>
</feature>
<dbReference type="AlphaFoldDB" id="A0A8H3J173"/>
<dbReference type="OrthoDB" id="5418867at2759"/>
<sequence length="208" mass="20726">MQWGPDADAKLFMHVLKIHNVKIDYNALAMAMGNDVTPKALTHRIAKLRSMADDASTPVAGAPPGLGLPQPTKRSPAKRAPASPATAGKKGANATTTTANNATTTTTAANAANAANANKSTLAGTKRNAAGAAKGGNGNGKTNAGSPLTNVVAADGDGVHGNGVHGEAALQGGVEMPAKKKAKSGGAAMRHQDVDAEADGVGVVYQYA</sequence>
<dbReference type="EMBL" id="CAJPDT010000112">
    <property type="protein sequence ID" value="CAF9938830.1"/>
    <property type="molecule type" value="Genomic_DNA"/>
</dbReference>
<dbReference type="Proteomes" id="UP000664534">
    <property type="component" value="Unassembled WGS sequence"/>
</dbReference>
<proteinExistence type="predicted"/>
<keyword evidence="3" id="KW-1185">Reference proteome</keyword>
<protein>
    <submittedName>
        <fullName evidence="2">Uncharacterized protein</fullName>
    </submittedName>
</protein>
<feature type="region of interest" description="Disordered" evidence="1">
    <location>
        <begin position="128"/>
        <end position="149"/>
    </location>
</feature>